<dbReference type="GO" id="GO:0005737">
    <property type="term" value="C:cytoplasm"/>
    <property type="evidence" value="ECO:0007669"/>
    <property type="project" value="InterPro"/>
</dbReference>
<accession>A0A1I9YCP0</accession>
<dbReference type="GO" id="GO:0000166">
    <property type="term" value="F:nucleotide binding"/>
    <property type="evidence" value="ECO:0007669"/>
    <property type="project" value="InterPro"/>
</dbReference>
<reference evidence="1" key="2">
    <citation type="submission" date="2021-06" db="EMBL/GenBank/DDBJ databases">
        <authorList>
            <person name="Rogers T.H."/>
            <person name="Ramsay J.P."/>
            <person name="Wang P."/>
            <person name="Terpolilli J."/>
        </authorList>
    </citation>
    <scope>NUCLEOTIDE SEQUENCE</scope>
    <source>
        <strain evidence="1">WSM5005</strain>
    </source>
</reference>
<evidence type="ECO:0000313" key="2">
    <source>
        <dbReference type="Proteomes" id="UP000179860"/>
    </source>
</evidence>
<gene>
    <name evidence="1" type="ORF">BJG93_00635</name>
</gene>
<reference evidence="1" key="1">
    <citation type="submission" date="2016-09" db="EMBL/GenBank/DDBJ databases">
        <title>The Complete Genome of Burkholderia sprentiae wsm5005.</title>
        <authorList>
            <person name="De Meyer S."/>
            <person name="Wang P."/>
            <person name="Terpolilli J."/>
        </authorList>
    </citation>
    <scope>NUCLEOTIDE SEQUENCE [LARGE SCALE GENOMIC DNA]</scope>
    <source>
        <strain evidence="1">WSM5005</strain>
    </source>
</reference>
<evidence type="ECO:0000313" key="1">
    <source>
        <dbReference type="EMBL" id="APA84073.1"/>
    </source>
</evidence>
<protein>
    <submittedName>
        <fullName evidence="1">5'-nucleotidase</fullName>
    </submittedName>
</protein>
<dbReference type="Proteomes" id="UP000179860">
    <property type="component" value="Chromosome 1"/>
</dbReference>
<keyword evidence="2" id="KW-1185">Reference proteome</keyword>
<dbReference type="STRING" id="754502.BJG93_00635"/>
<dbReference type="Pfam" id="PF06189">
    <property type="entry name" value="5-nucleotidase"/>
    <property type="match status" value="1"/>
</dbReference>
<dbReference type="PANTHER" id="PTHR31367">
    <property type="entry name" value="CYTOSOLIC 5'-NUCLEOTIDASE 1 FAMILY MEMBER"/>
    <property type="match status" value="1"/>
</dbReference>
<dbReference type="PANTHER" id="PTHR31367:SF5">
    <property type="entry name" value="CYTOSOLIC 5'-NUCLEOTIDASE 1A"/>
    <property type="match status" value="1"/>
</dbReference>
<dbReference type="InterPro" id="IPR010394">
    <property type="entry name" value="5-nucleotidase"/>
</dbReference>
<dbReference type="OrthoDB" id="9778569at2"/>
<dbReference type="KEGG" id="pspw:BJG93_00635"/>
<proteinExistence type="predicted"/>
<dbReference type="EMBL" id="CP017561">
    <property type="protein sequence ID" value="APA84073.1"/>
    <property type="molecule type" value="Genomic_DNA"/>
</dbReference>
<dbReference type="GO" id="GO:0000287">
    <property type="term" value="F:magnesium ion binding"/>
    <property type="evidence" value="ECO:0007669"/>
    <property type="project" value="InterPro"/>
</dbReference>
<sequence length="304" mass="32951">MIPGEKVMTVAVSARALFDFEEENRAFLEEDPAGYRALQGKRLDLPARPGAAFSLVRKLLALNCGDAHNVEVAILSRNDPVTGLRVFASARHHGLPIGRAIFTGGAAPHRYLGALGADLFLSANAVDVRAAMAAGFASARVWPEPSPEGHLRDDGELRIAFDGDSVLFSDEAERVFRLMQLERFIDHEVRNAHTPLPPGPLKPFLSALCRLRNGSGSPVSVRTALVTARSAPAHERAIRTLMAWGVTVDEAMFLGGRPKAPFLAEFGPDIFFDDQLRNCESASRHVTTGHVPYGINNEAEVALQ</sequence>
<dbReference type="AlphaFoldDB" id="A0A1I9YCP0"/>
<dbReference type="GO" id="GO:0008253">
    <property type="term" value="F:5'-nucleotidase activity"/>
    <property type="evidence" value="ECO:0007669"/>
    <property type="project" value="InterPro"/>
</dbReference>
<organism evidence="1 2">
    <name type="scientific">Paraburkholderia sprentiae WSM5005</name>
    <dbReference type="NCBI Taxonomy" id="754502"/>
    <lineage>
        <taxon>Bacteria</taxon>
        <taxon>Pseudomonadati</taxon>
        <taxon>Pseudomonadota</taxon>
        <taxon>Betaproteobacteria</taxon>
        <taxon>Burkholderiales</taxon>
        <taxon>Burkholderiaceae</taxon>
        <taxon>Paraburkholderia</taxon>
    </lineage>
</organism>
<dbReference type="GO" id="GO:0009117">
    <property type="term" value="P:nucleotide metabolic process"/>
    <property type="evidence" value="ECO:0007669"/>
    <property type="project" value="InterPro"/>
</dbReference>
<name>A0A1I9YCP0_9BURK</name>
<dbReference type="RefSeq" id="WP_027198532.1">
    <property type="nucleotide sequence ID" value="NZ_CP017561.2"/>
</dbReference>